<dbReference type="EMBL" id="CP043494">
    <property type="protein sequence ID" value="WNG43129.1"/>
    <property type="molecule type" value="Genomic_DNA"/>
</dbReference>
<evidence type="ECO:0000313" key="1">
    <source>
        <dbReference type="EMBL" id="WNG43129.1"/>
    </source>
</evidence>
<dbReference type="RefSeq" id="WP_395813613.1">
    <property type="nucleotide sequence ID" value="NZ_CP043494.1"/>
</dbReference>
<reference evidence="1 2" key="1">
    <citation type="submission" date="2019-08" db="EMBL/GenBank/DDBJ databases">
        <title>Archangium and Cystobacter genomes.</title>
        <authorList>
            <person name="Chen I.-C.K."/>
            <person name="Wielgoss S."/>
        </authorList>
    </citation>
    <scope>NUCLEOTIDE SEQUENCE [LARGE SCALE GENOMIC DNA]</scope>
    <source>
        <strain evidence="1 2">Cbm 6</strain>
    </source>
</reference>
<proteinExistence type="predicted"/>
<name>A0ABY9WIX7_9BACT</name>
<accession>A0ABY9WIX7</accession>
<dbReference type="InterPro" id="IPR011959">
    <property type="entry name" value="CHP02270"/>
</dbReference>
<dbReference type="Proteomes" id="UP001611383">
    <property type="component" value="Chromosome"/>
</dbReference>
<organism evidence="1 2">
    <name type="scientific">Archangium minus</name>
    <dbReference type="NCBI Taxonomy" id="83450"/>
    <lineage>
        <taxon>Bacteria</taxon>
        <taxon>Pseudomonadati</taxon>
        <taxon>Myxococcota</taxon>
        <taxon>Myxococcia</taxon>
        <taxon>Myxococcales</taxon>
        <taxon>Cystobacterineae</taxon>
        <taxon>Archangiaceae</taxon>
        <taxon>Archangium</taxon>
    </lineage>
</organism>
<gene>
    <name evidence="1" type="ORF">F0U60_02710</name>
</gene>
<sequence>MAELTRKPLHWDIYEEHLNEAAFRWSQWEKALDAPDFTLEEVAELEEHVAAHVDGLVLGSGPVAEHLLVPALADEPERIVPAALALLQAEVPSGPAAVLAALPEATPPALAALQRALELVPSRCIPANLPALLKQEDAAPELLALVLETLGVHGLATAPLCMPFLTHPKPQVAAAALRATSRARVPLEPAILQRALDSAEPTLRNAAILAGLMAGHRGSWAACQSAAGSREPGDGLPLLLLGMSGDERDVKRLLELLSDETLRPHALWALGFSGRVAAADACLKQMWNEPVAALAGEAFSAITGLRIAEEYGAPREEEELPPLEEDLDADLTPKPEDSLPLPQPERVEAWWQRERQRLDVKQRYLAGQPFTPQALLDALVSAPMRRRHALALELALRSRGTIQVPTRTFVAHQLAALKAARATPASSFSRPFAEGLRG</sequence>
<keyword evidence="2" id="KW-1185">Reference proteome</keyword>
<evidence type="ECO:0000313" key="2">
    <source>
        <dbReference type="Proteomes" id="UP001611383"/>
    </source>
</evidence>
<protein>
    <submittedName>
        <fullName evidence="1">TIGR02270 family protein</fullName>
    </submittedName>
</protein>
<dbReference type="NCBIfam" id="TIGR02270">
    <property type="entry name" value="TIGR02270 family protein"/>
    <property type="match status" value="1"/>
</dbReference>